<reference evidence="1" key="1">
    <citation type="submission" date="2020-03" db="EMBL/GenBank/DDBJ databases">
        <title>Castanea mollissima Vanexum genome sequencing.</title>
        <authorList>
            <person name="Staton M."/>
        </authorList>
    </citation>
    <scope>NUCLEOTIDE SEQUENCE</scope>
    <source>
        <tissue evidence="1">Leaf</tissue>
    </source>
</reference>
<accession>A0A8J4QEE9</accession>
<organism evidence="1 2">
    <name type="scientific">Castanea mollissima</name>
    <name type="common">Chinese chestnut</name>
    <dbReference type="NCBI Taxonomy" id="60419"/>
    <lineage>
        <taxon>Eukaryota</taxon>
        <taxon>Viridiplantae</taxon>
        <taxon>Streptophyta</taxon>
        <taxon>Embryophyta</taxon>
        <taxon>Tracheophyta</taxon>
        <taxon>Spermatophyta</taxon>
        <taxon>Magnoliopsida</taxon>
        <taxon>eudicotyledons</taxon>
        <taxon>Gunneridae</taxon>
        <taxon>Pentapetalae</taxon>
        <taxon>rosids</taxon>
        <taxon>fabids</taxon>
        <taxon>Fagales</taxon>
        <taxon>Fagaceae</taxon>
        <taxon>Castanea</taxon>
    </lineage>
</organism>
<comment type="caution">
    <text evidence="1">The sequence shown here is derived from an EMBL/GenBank/DDBJ whole genome shotgun (WGS) entry which is preliminary data.</text>
</comment>
<evidence type="ECO:0000313" key="2">
    <source>
        <dbReference type="Proteomes" id="UP000737018"/>
    </source>
</evidence>
<keyword evidence="2" id="KW-1185">Reference proteome</keyword>
<dbReference type="Proteomes" id="UP000737018">
    <property type="component" value="Unassembled WGS sequence"/>
</dbReference>
<proteinExistence type="predicted"/>
<sequence>MPIMELSSAAGPLPRARFEPTNGLCGGIATRPRNAAPTGFTVREDHDHEPKLRFSTEEQVWSLKTELT</sequence>
<protein>
    <submittedName>
        <fullName evidence="1">Uncharacterized protein</fullName>
    </submittedName>
</protein>
<name>A0A8J4QEE9_9ROSI</name>
<dbReference type="EMBL" id="JRKL02011982">
    <property type="protein sequence ID" value="KAF3945594.1"/>
    <property type="molecule type" value="Genomic_DNA"/>
</dbReference>
<evidence type="ECO:0000313" key="1">
    <source>
        <dbReference type="EMBL" id="KAF3945594.1"/>
    </source>
</evidence>
<dbReference type="AlphaFoldDB" id="A0A8J4QEE9"/>
<gene>
    <name evidence="1" type="ORF">CMV_028046</name>
</gene>